<dbReference type="EMBL" id="OD015439">
    <property type="protein sequence ID" value="CAD7417968.1"/>
    <property type="molecule type" value="Genomic_DNA"/>
</dbReference>
<evidence type="ECO:0000256" key="1">
    <source>
        <dbReference type="SAM" id="MobiDB-lite"/>
    </source>
</evidence>
<gene>
    <name evidence="2" type="ORF">TPSB3V08_LOCUS12141</name>
</gene>
<proteinExistence type="predicted"/>
<accession>A0A7R9HDL3</accession>
<evidence type="ECO:0000313" key="2">
    <source>
        <dbReference type="EMBL" id="CAD7417968.1"/>
    </source>
</evidence>
<sequence length="84" mass="9299">MTSVTRRGPPEPAGGGDTVAALTSTHATGRMWRLMASLCWYRPAVGREGVVAVVHILTRRRSSLHWCPLLTPRSQPNNLTSYRQ</sequence>
<dbReference type="AlphaFoldDB" id="A0A7R9HDL3"/>
<feature type="region of interest" description="Disordered" evidence="1">
    <location>
        <begin position="1"/>
        <end position="20"/>
    </location>
</feature>
<protein>
    <submittedName>
        <fullName evidence="2">Uncharacterized protein</fullName>
    </submittedName>
</protein>
<name>A0A7R9HDL3_TIMPO</name>
<reference evidence="2" key="1">
    <citation type="submission" date="2020-11" db="EMBL/GenBank/DDBJ databases">
        <authorList>
            <person name="Tran Van P."/>
        </authorList>
    </citation>
    <scope>NUCLEOTIDE SEQUENCE</scope>
</reference>
<organism evidence="2">
    <name type="scientific">Timema poppense</name>
    <name type="common">Walking stick</name>
    <dbReference type="NCBI Taxonomy" id="170557"/>
    <lineage>
        <taxon>Eukaryota</taxon>
        <taxon>Metazoa</taxon>
        <taxon>Ecdysozoa</taxon>
        <taxon>Arthropoda</taxon>
        <taxon>Hexapoda</taxon>
        <taxon>Insecta</taxon>
        <taxon>Pterygota</taxon>
        <taxon>Neoptera</taxon>
        <taxon>Polyneoptera</taxon>
        <taxon>Phasmatodea</taxon>
        <taxon>Timematodea</taxon>
        <taxon>Timematoidea</taxon>
        <taxon>Timematidae</taxon>
        <taxon>Timema</taxon>
    </lineage>
</organism>